<feature type="transmembrane region" description="Helical" evidence="8">
    <location>
        <begin position="439"/>
        <end position="463"/>
    </location>
</feature>
<feature type="transmembrane region" description="Helical" evidence="8">
    <location>
        <begin position="683"/>
        <end position="702"/>
    </location>
</feature>
<proteinExistence type="inferred from homology"/>
<dbReference type="InterPro" id="IPR032880">
    <property type="entry name" value="CSC1/OSCA1-like_N"/>
</dbReference>
<dbReference type="Pfam" id="PF02714">
    <property type="entry name" value="RSN1_7TM"/>
    <property type="match status" value="1"/>
</dbReference>
<dbReference type="InterPro" id="IPR003864">
    <property type="entry name" value="CSC1/OSCA1-like_7TM"/>
</dbReference>
<feature type="transmembrane region" description="Helical" evidence="8">
    <location>
        <begin position="601"/>
        <end position="628"/>
    </location>
</feature>
<dbReference type="InterPro" id="IPR045122">
    <property type="entry name" value="Csc1-like"/>
</dbReference>
<gene>
    <name evidence="12" type="ORF">GQ602_004600</name>
</gene>
<evidence type="ECO:0000256" key="8">
    <source>
        <dbReference type="SAM" id="Phobius"/>
    </source>
</evidence>
<dbReference type="Pfam" id="PF13967">
    <property type="entry name" value="RSN1_TM"/>
    <property type="match status" value="1"/>
</dbReference>
<feature type="transmembrane region" description="Helical" evidence="8">
    <location>
        <begin position="36"/>
        <end position="58"/>
    </location>
</feature>
<feature type="domain" description="CSC1/OSCA1-like cytosolic" evidence="11">
    <location>
        <begin position="210"/>
        <end position="379"/>
    </location>
</feature>
<feature type="region of interest" description="Disordered" evidence="7">
    <location>
        <begin position="819"/>
        <end position="939"/>
    </location>
</feature>
<feature type="transmembrane region" description="Helical" evidence="8">
    <location>
        <begin position="484"/>
        <end position="508"/>
    </location>
</feature>
<feature type="region of interest" description="Disordered" evidence="7">
    <location>
        <begin position="281"/>
        <end position="300"/>
    </location>
</feature>
<feature type="compositionally biased region" description="Polar residues" evidence="7">
    <location>
        <begin position="837"/>
        <end position="856"/>
    </location>
</feature>
<evidence type="ECO:0000259" key="11">
    <source>
        <dbReference type="Pfam" id="PF14703"/>
    </source>
</evidence>
<feature type="transmembrane region" description="Helical" evidence="8">
    <location>
        <begin position="396"/>
        <end position="419"/>
    </location>
</feature>
<dbReference type="OrthoDB" id="2150324at2759"/>
<dbReference type="EMBL" id="JAACLJ010000004">
    <property type="protein sequence ID" value="KAF4587907.1"/>
    <property type="molecule type" value="Genomic_DNA"/>
</dbReference>
<name>A0A8H4Q747_9HYPO</name>
<protein>
    <submittedName>
        <fullName evidence="12">DUF221 domain protein</fullName>
    </submittedName>
</protein>
<keyword evidence="5 8" id="KW-1133">Transmembrane helix</keyword>
<evidence type="ECO:0000256" key="3">
    <source>
        <dbReference type="ARBA" id="ARBA00022448"/>
    </source>
</evidence>
<dbReference type="GO" id="GO:0005227">
    <property type="term" value="F:calcium-activated cation channel activity"/>
    <property type="evidence" value="ECO:0007669"/>
    <property type="project" value="InterPro"/>
</dbReference>
<feature type="domain" description="CSC1/OSCA1-like N-terminal transmembrane" evidence="10">
    <location>
        <begin position="41"/>
        <end position="186"/>
    </location>
</feature>
<feature type="compositionally biased region" description="Basic and acidic residues" evidence="7">
    <location>
        <begin position="771"/>
        <end position="780"/>
    </location>
</feature>
<sequence length="939" mass="105800">MDMPMLSARDDSPNDASKQLLDLLKNPFRGQLADAALPPAIGISLGFTALIAICFSFIRPYNQAIYAPKLKHADEKHAPPPLGRKPWSWITPLMNTTEASLVPQIGMDATIFLRFTRMCRNMFLVLALVGIAILVPVNVTNTAAYDGQHGEWSMRITPRGVWGAPQWAQVVVAWLFDLIIIGFLWFNYRSVLRLRRQYFETDEYQNSLHSRTLMLYDIPRQARSDEGIARIIDKVVPNSSFARTAVARNVKILPELIDEHEHAVRKLEKILSKYLKNPAQLPASRPTCKPSKKDRSFDTYPRGQKLDAIDYYTQRIRDLEIEIKEVRASVDRRGTMAYGFASYSDMAEAHAIAHACRGSKPEGATVMLAPKPSDIIWQNMPLSKATRSRRRWINNFWIVVLTILWVGPNAMMAIFLVNLANLGKVWPAFQRSLSRNIKFWGMVQGIASPALTSLVYLVLPIIFRRLSVKAGDQTKTGRERHVLAKMYSFFVFNNLIVFSSFSTIWAFVAGVRERTSRGANAWDAIEKENMAAGVFVALCDNSLFWVTYLLQRQLGAAVDLAQLWPLIQAFFLKKLSSPTPRELIEMTAPPPFDYASYYNYFLFYVTVTLCFAGIQPLVLLPTAMYFCIDSYLKKYLILYRFVTKTESGGLFWRVIFNRFILATILSNLVVLLTCWVRGDGTHVQFYAAAPLPLVMMAFKLYCRRAFDDKIRYYSTRLSSKLLHDAQLQKEPRLRSEKLSTKFGHPALYRPLMTPMVHSKAQNLLPSVYRGRLTDGRDAGGRRRRGRPGQRQRPLGHYVSESHMDFAYYKDRAEFTEQHGGSELYGRPGTPGTPGTDAETQSLSGRSFSAATATRNRSPLHGENSGSPLYRQDHGGSPLYAHDNGSSAGLVRNAAAAPTGPPPLGSFGYSGLAQTEESDPGRTSYFRGGSRPLRPAGEGW</sequence>
<feature type="transmembrane region" description="Helical" evidence="8">
    <location>
        <begin position="123"/>
        <end position="144"/>
    </location>
</feature>
<organism evidence="12 13">
    <name type="scientific">Ophiocordyceps camponoti-floridani</name>
    <dbReference type="NCBI Taxonomy" id="2030778"/>
    <lineage>
        <taxon>Eukaryota</taxon>
        <taxon>Fungi</taxon>
        <taxon>Dikarya</taxon>
        <taxon>Ascomycota</taxon>
        <taxon>Pezizomycotina</taxon>
        <taxon>Sordariomycetes</taxon>
        <taxon>Hypocreomycetidae</taxon>
        <taxon>Hypocreales</taxon>
        <taxon>Ophiocordycipitaceae</taxon>
        <taxon>Ophiocordyceps</taxon>
    </lineage>
</organism>
<feature type="transmembrane region" description="Helical" evidence="8">
    <location>
        <begin position="649"/>
        <end position="671"/>
    </location>
</feature>
<evidence type="ECO:0000259" key="10">
    <source>
        <dbReference type="Pfam" id="PF13967"/>
    </source>
</evidence>
<evidence type="ECO:0000256" key="1">
    <source>
        <dbReference type="ARBA" id="ARBA00004141"/>
    </source>
</evidence>
<accession>A0A8H4Q747</accession>
<dbReference type="PANTHER" id="PTHR13018:SF149">
    <property type="entry name" value="DOMAIN PROTEIN, PUTATIVE (AFU_ORTHOLOGUE AFUA_3G11660)-RELATED"/>
    <property type="match status" value="1"/>
</dbReference>
<dbReference type="Pfam" id="PF14703">
    <property type="entry name" value="PHM7_cyt"/>
    <property type="match status" value="1"/>
</dbReference>
<keyword evidence="6 8" id="KW-0472">Membrane</keyword>
<feature type="domain" description="CSC1/OSCA1-like 7TM region" evidence="9">
    <location>
        <begin position="390"/>
        <end position="673"/>
    </location>
</feature>
<evidence type="ECO:0000259" key="9">
    <source>
        <dbReference type="Pfam" id="PF02714"/>
    </source>
</evidence>
<dbReference type="Proteomes" id="UP000562929">
    <property type="component" value="Unassembled WGS sequence"/>
</dbReference>
<comment type="subcellular location">
    <subcellularLocation>
        <location evidence="1">Membrane</location>
        <topology evidence="1">Multi-pass membrane protein</topology>
    </subcellularLocation>
</comment>
<dbReference type="AlphaFoldDB" id="A0A8H4Q747"/>
<feature type="transmembrane region" description="Helical" evidence="8">
    <location>
        <begin position="164"/>
        <end position="186"/>
    </location>
</feature>
<evidence type="ECO:0000256" key="6">
    <source>
        <dbReference type="ARBA" id="ARBA00023136"/>
    </source>
</evidence>
<keyword evidence="13" id="KW-1185">Reference proteome</keyword>
<dbReference type="GO" id="GO:0005886">
    <property type="term" value="C:plasma membrane"/>
    <property type="evidence" value="ECO:0007669"/>
    <property type="project" value="TreeGrafter"/>
</dbReference>
<dbReference type="PANTHER" id="PTHR13018">
    <property type="entry name" value="PROBABLE MEMBRANE PROTEIN DUF221-RELATED"/>
    <property type="match status" value="1"/>
</dbReference>
<evidence type="ECO:0000313" key="13">
    <source>
        <dbReference type="Proteomes" id="UP000562929"/>
    </source>
</evidence>
<reference evidence="12 13" key="1">
    <citation type="journal article" date="2020" name="G3 (Bethesda)">
        <title>Genetic Underpinnings of Host Manipulation by Ophiocordyceps as Revealed by Comparative Transcriptomics.</title>
        <authorList>
            <person name="Will I."/>
            <person name="Das B."/>
            <person name="Trinh T."/>
            <person name="Brachmann A."/>
            <person name="Ohm R.A."/>
            <person name="de Bekker C."/>
        </authorList>
    </citation>
    <scope>NUCLEOTIDE SEQUENCE [LARGE SCALE GENOMIC DNA]</scope>
    <source>
        <strain evidence="12 13">EC05</strain>
    </source>
</reference>
<feature type="region of interest" description="Disordered" evidence="7">
    <location>
        <begin position="768"/>
        <end position="797"/>
    </location>
</feature>
<comment type="caution">
    <text evidence="12">The sequence shown here is derived from an EMBL/GenBank/DDBJ whole genome shotgun (WGS) entry which is preliminary data.</text>
</comment>
<evidence type="ECO:0000256" key="2">
    <source>
        <dbReference type="ARBA" id="ARBA00007779"/>
    </source>
</evidence>
<evidence type="ECO:0000313" key="12">
    <source>
        <dbReference type="EMBL" id="KAF4587907.1"/>
    </source>
</evidence>
<keyword evidence="3" id="KW-0813">Transport</keyword>
<evidence type="ECO:0000256" key="5">
    <source>
        <dbReference type="ARBA" id="ARBA00022989"/>
    </source>
</evidence>
<evidence type="ECO:0000256" key="4">
    <source>
        <dbReference type="ARBA" id="ARBA00022692"/>
    </source>
</evidence>
<evidence type="ECO:0000256" key="7">
    <source>
        <dbReference type="SAM" id="MobiDB-lite"/>
    </source>
</evidence>
<dbReference type="InterPro" id="IPR027815">
    <property type="entry name" value="CSC1/OSCA1-like_cyt"/>
</dbReference>
<keyword evidence="4 8" id="KW-0812">Transmembrane</keyword>
<comment type="similarity">
    <text evidence="2">Belongs to the CSC1 (TC 1.A.17) family.</text>
</comment>